<name>A0A4P6JWW1_KTERU</name>
<accession>A0A4P6JWW1</accession>
<dbReference type="OrthoDB" id="8657476at2"/>
<organism evidence="1 2">
    <name type="scientific">Ktedonosporobacter rubrisoli</name>
    <dbReference type="NCBI Taxonomy" id="2509675"/>
    <lineage>
        <taxon>Bacteria</taxon>
        <taxon>Bacillati</taxon>
        <taxon>Chloroflexota</taxon>
        <taxon>Ktedonobacteria</taxon>
        <taxon>Ktedonobacterales</taxon>
        <taxon>Ktedonosporobacteraceae</taxon>
        <taxon>Ktedonosporobacter</taxon>
    </lineage>
</organism>
<gene>
    <name evidence="1" type="ORF">EPA93_31265</name>
</gene>
<dbReference type="InterPro" id="IPR028956">
    <property type="entry name" value="Imm51"/>
</dbReference>
<dbReference type="EMBL" id="CP035758">
    <property type="protein sequence ID" value="QBD80218.1"/>
    <property type="molecule type" value="Genomic_DNA"/>
</dbReference>
<reference evidence="1 2" key="1">
    <citation type="submission" date="2019-01" db="EMBL/GenBank/DDBJ databases">
        <title>Ktedonosporobacter rubrisoli SCAWS-G2.</title>
        <authorList>
            <person name="Huang Y."/>
            <person name="Yan B."/>
        </authorList>
    </citation>
    <scope>NUCLEOTIDE SEQUENCE [LARGE SCALE GENOMIC DNA]</scope>
    <source>
        <strain evidence="1 2">SCAWS-G2</strain>
    </source>
</reference>
<evidence type="ECO:0000313" key="2">
    <source>
        <dbReference type="Proteomes" id="UP000290365"/>
    </source>
</evidence>
<protein>
    <submittedName>
        <fullName evidence="1">Uncharacterized protein</fullName>
    </submittedName>
</protein>
<proteinExistence type="predicted"/>
<dbReference type="RefSeq" id="WP_129891284.1">
    <property type="nucleotide sequence ID" value="NZ_CP035758.1"/>
</dbReference>
<evidence type="ECO:0000313" key="1">
    <source>
        <dbReference type="EMBL" id="QBD80218.1"/>
    </source>
</evidence>
<dbReference type="AlphaFoldDB" id="A0A4P6JWW1"/>
<keyword evidence="2" id="KW-1185">Reference proteome</keyword>
<dbReference type="KEGG" id="kbs:EPA93_31265"/>
<dbReference type="Proteomes" id="UP000290365">
    <property type="component" value="Chromosome"/>
</dbReference>
<dbReference type="Pfam" id="PF15595">
    <property type="entry name" value="Imm51"/>
    <property type="match status" value="1"/>
</dbReference>
<sequence>MREPRSDDDEYKPGHVLHYDDKWMFILRPYEEIDKVSFLFQEEWGYEPNGASWQAVIETLVSMHFPKLAAVLNFDAESDECWMTSVDPEPLKAVAGMLRRILLHPEELREALRKTEPD</sequence>